<reference evidence="2" key="1">
    <citation type="journal article" date="2022" name="New Phytol.">
        <title>Evolutionary transition to the ectomycorrhizal habit in the genomes of a hyperdiverse lineage of mushroom-forming fungi.</title>
        <authorList>
            <person name="Looney B."/>
            <person name="Miyauchi S."/>
            <person name="Morin E."/>
            <person name="Drula E."/>
            <person name="Courty P.E."/>
            <person name="Kohler A."/>
            <person name="Kuo A."/>
            <person name="LaButti K."/>
            <person name="Pangilinan J."/>
            <person name="Lipzen A."/>
            <person name="Riley R."/>
            <person name="Andreopoulos W."/>
            <person name="He G."/>
            <person name="Johnson J."/>
            <person name="Nolan M."/>
            <person name="Tritt A."/>
            <person name="Barry K.W."/>
            <person name="Grigoriev I.V."/>
            <person name="Nagy L.G."/>
            <person name="Hibbett D."/>
            <person name="Henrissat B."/>
            <person name="Matheny P.B."/>
            <person name="Labbe J."/>
            <person name="Martin F.M."/>
        </authorList>
    </citation>
    <scope>NUCLEOTIDE SEQUENCE</scope>
    <source>
        <strain evidence="2">BPL690</strain>
    </source>
</reference>
<comment type="caution">
    <text evidence="2">The sequence shown here is derived from an EMBL/GenBank/DDBJ whole genome shotgun (WGS) entry which is preliminary data.</text>
</comment>
<accession>A0AAD4LY67</accession>
<name>A0AAD4LY67_9AGAM</name>
<sequence>MYLPISSWLATTLTTFSPLPSIHATSHPMSIYKREASLRHSLTSLRVSSLGEARASWRAMMKTISSLHSSSTHETSHPMSNYRPDSASSTSSESSRVS</sequence>
<gene>
    <name evidence="2" type="ORF">B0F90DRAFT_1754817</name>
</gene>
<evidence type="ECO:0000313" key="2">
    <source>
        <dbReference type="EMBL" id="KAI0294713.1"/>
    </source>
</evidence>
<evidence type="ECO:0000256" key="1">
    <source>
        <dbReference type="SAM" id="MobiDB-lite"/>
    </source>
</evidence>
<organism evidence="2 3">
    <name type="scientific">Multifurca ochricompacta</name>
    <dbReference type="NCBI Taxonomy" id="376703"/>
    <lineage>
        <taxon>Eukaryota</taxon>
        <taxon>Fungi</taxon>
        <taxon>Dikarya</taxon>
        <taxon>Basidiomycota</taxon>
        <taxon>Agaricomycotina</taxon>
        <taxon>Agaricomycetes</taxon>
        <taxon>Russulales</taxon>
        <taxon>Russulaceae</taxon>
        <taxon>Multifurca</taxon>
    </lineage>
</organism>
<evidence type="ECO:0000313" key="3">
    <source>
        <dbReference type="Proteomes" id="UP001203297"/>
    </source>
</evidence>
<dbReference type="AlphaFoldDB" id="A0AAD4LY67"/>
<proteinExistence type="predicted"/>
<protein>
    <submittedName>
        <fullName evidence="2">Uncharacterized protein</fullName>
    </submittedName>
</protein>
<keyword evidence="3" id="KW-1185">Reference proteome</keyword>
<dbReference type="EMBL" id="WTXG01000069">
    <property type="protein sequence ID" value="KAI0294713.1"/>
    <property type="molecule type" value="Genomic_DNA"/>
</dbReference>
<dbReference type="Proteomes" id="UP001203297">
    <property type="component" value="Unassembled WGS sequence"/>
</dbReference>
<feature type="region of interest" description="Disordered" evidence="1">
    <location>
        <begin position="68"/>
        <end position="98"/>
    </location>
</feature>